<evidence type="ECO:0000256" key="1">
    <source>
        <dbReference type="SAM" id="SignalP"/>
    </source>
</evidence>
<gene>
    <name evidence="2" type="ORF">AVDCRST_MAG56-2933</name>
</gene>
<feature type="signal peptide" evidence="1">
    <location>
        <begin position="1"/>
        <end position="21"/>
    </location>
</feature>
<reference evidence="2" key="1">
    <citation type="submission" date="2020-02" db="EMBL/GenBank/DDBJ databases">
        <authorList>
            <person name="Meier V. D."/>
        </authorList>
    </citation>
    <scope>NUCLEOTIDE SEQUENCE</scope>
    <source>
        <strain evidence="2">AVDCRST_MAG56</strain>
    </source>
</reference>
<dbReference type="EMBL" id="CADCTQ010000250">
    <property type="protein sequence ID" value="CAA9268804.1"/>
    <property type="molecule type" value="Genomic_DNA"/>
</dbReference>
<organism evidence="2">
    <name type="scientific">uncultured Cytophagales bacterium</name>
    <dbReference type="NCBI Taxonomy" id="158755"/>
    <lineage>
        <taxon>Bacteria</taxon>
        <taxon>Pseudomonadati</taxon>
        <taxon>Bacteroidota</taxon>
        <taxon>Sphingobacteriia</taxon>
        <taxon>Sphingobacteriales</taxon>
        <taxon>environmental samples</taxon>
    </lineage>
</organism>
<name>A0A6J4J4M3_9SPHI</name>
<accession>A0A6J4J4M3</accession>
<evidence type="ECO:0000313" key="2">
    <source>
        <dbReference type="EMBL" id="CAA9268804.1"/>
    </source>
</evidence>
<protein>
    <submittedName>
        <fullName evidence="2">Uncharacterized protein</fullName>
    </submittedName>
</protein>
<keyword evidence="1" id="KW-0732">Signal</keyword>
<feature type="chain" id="PRO_5027076954" evidence="1">
    <location>
        <begin position="22"/>
        <end position="235"/>
    </location>
</feature>
<proteinExistence type="predicted"/>
<dbReference type="AlphaFoldDB" id="A0A6J4J4M3"/>
<sequence>MKKTLLYFLAGIGLLTMPAACVLTDDKDINQQCTQGCITVTGRFITEAGTRGIPDLPLELKWSNTGMLGGTRRQIATTKTDADGNYTFRFFAKDGELNSGRFSVSFNSHYPRETYVDLIYKYFTLYNLKRDTTVQVNFLIPKAGRLTLRLKNRDQVTEPNSLVVRVLYQEGYLSEKGLYESGGLDAARSDQATITAADNQWNYLEIYKFKDGKHTFARDSVFVPSGQTPVVELEY</sequence>